<comment type="similarity">
    <text evidence="2 9">Belongs to the MGMT family.</text>
</comment>
<dbReference type="Gene3D" id="1.10.10.10">
    <property type="entry name" value="Winged helix-like DNA-binding domain superfamily/Winged helix DNA-binding domain"/>
    <property type="match status" value="1"/>
</dbReference>
<keyword evidence="4 9" id="KW-0489">Methyltransferase</keyword>
<dbReference type="GO" id="GO:0032259">
    <property type="term" value="P:methylation"/>
    <property type="evidence" value="ECO:0007669"/>
    <property type="project" value="UniProtKB-KW"/>
</dbReference>
<dbReference type="InterPro" id="IPR036631">
    <property type="entry name" value="MGMT_N_sf"/>
</dbReference>
<dbReference type="PANTHER" id="PTHR10815:SF13">
    <property type="entry name" value="METHYLATED-DNA--PROTEIN-CYSTEINE METHYLTRANSFERASE"/>
    <property type="match status" value="1"/>
</dbReference>
<evidence type="ECO:0000256" key="7">
    <source>
        <dbReference type="ARBA" id="ARBA00023204"/>
    </source>
</evidence>
<evidence type="ECO:0000313" key="12">
    <source>
        <dbReference type="EMBL" id="SJZ75082.1"/>
    </source>
</evidence>
<dbReference type="FunFam" id="1.10.10.10:FF:000214">
    <property type="entry name" value="Methylated-DNA--protein-cysteine methyltransferase"/>
    <property type="match status" value="1"/>
</dbReference>
<dbReference type="Pfam" id="PF01035">
    <property type="entry name" value="DNA_binding_1"/>
    <property type="match status" value="1"/>
</dbReference>
<dbReference type="Pfam" id="PF02870">
    <property type="entry name" value="Methyltransf_1N"/>
    <property type="match status" value="1"/>
</dbReference>
<dbReference type="HAMAP" id="MF_00772">
    <property type="entry name" value="OGT"/>
    <property type="match status" value="1"/>
</dbReference>
<evidence type="ECO:0000259" key="11">
    <source>
        <dbReference type="Pfam" id="PF02870"/>
    </source>
</evidence>
<evidence type="ECO:0000256" key="5">
    <source>
        <dbReference type="ARBA" id="ARBA00022679"/>
    </source>
</evidence>
<evidence type="ECO:0000256" key="2">
    <source>
        <dbReference type="ARBA" id="ARBA00008711"/>
    </source>
</evidence>
<dbReference type="AlphaFoldDB" id="A0A1T4N7A0"/>
<reference evidence="13" key="1">
    <citation type="submission" date="2017-02" db="EMBL/GenBank/DDBJ databases">
        <authorList>
            <person name="Varghese N."/>
            <person name="Submissions S."/>
        </authorList>
    </citation>
    <scope>NUCLEOTIDE SEQUENCE [LARGE SCALE GENOMIC DNA]</scope>
    <source>
        <strain evidence="13">DSM 22224</strain>
    </source>
</reference>
<dbReference type="EMBL" id="FUWZ01000001">
    <property type="protein sequence ID" value="SJZ75082.1"/>
    <property type="molecule type" value="Genomic_DNA"/>
</dbReference>
<gene>
    <name evidence="12" type="ORF">SAMN04488128_1011461</name>
</gene>
<keyword evidence="5 9" id="KW-0808">Transferase</keyword>
<evidence type="ECO:0000256" key="1">
    <source>
        <dbReference type="ARBA" id="ARBA00001286"/>
    </source>
</evidence>
<dbReference type="GO" id="GO:0006307">
    <property type="term" value="P:DNA alkylation repair"/>
    <property type="evidence" value="ECO:0007669"/>
    <property type="project" value="UniProtKB-UniRule"/>
</dbReference>
<dbReference type="InterPro" id="IPR001497">
    <property type="entry name" value="MethylDNA_cys_MeTrfase_AS"/>
</dbReference>
<comment type="function">
    <text evidence="9">Involved in the cellular defense against the biological effects of O6-methylguanine (O6-MeG) and O4-methylthymine (O4-MeT) in DNA. Repairs the methylated nucleobase in DNA by stoichiometrically transferring the methyl group to a cysteine residue in the enzyme. This is a suicide reaction: the enzyme is irreversibly inactivated.</text>
</comment>
<keyword evidence="13" id="KW-1185">Reference proteome</keyword>
<organism evidence="12 13">
    <name type="scientific">Chitinophaga eiseniae</name>
    <dbReference type="NCBI Taxonomy" id="634771"/>
    <lineage>
        <taxon>Bacteria</taxon>
        <taxon>Pseudomonadati</taxon>
        <taxon>Bacteroidota</taxon>
        <taxon>Chitinophagia</taxon>
        <taxon>Chitinophagales</taxon>
        <taxon>Chitinophagaceae</taxon>
        <taxon>Chitinophaga</taxon>
    </lineage>
</organism>
<dbReference type="PROSITE" id="PS00374">
    <property type="entry name" value="MGMT"/>
    <property type="match status" value="1"/>
</dbReference>
<comment type="subcellular location">
    <subcellularLocation>
        <location evidence="9">Cytoplasm</location>
    </subcellularLocation>
</comment>
<dbReference type="SUPFAM" id="SSF53155">
    <property type="entry name" value="Methylated DNA-protein cysteine methyltransferase domain"/>
    <property type="match status" value="1"/>
</dbReference>
<dbReference type="Gene3D" id="3.30.160.70">
    <property type="entry name" value="Methylated DNA-protein cysteine methyltransferase domain"/>
    <property type="match status" value="1"/>
</dbReference>
<keyword evidence="3 9" id="KW-0963">Cytoplasm</keyword>
<dbReference type="Proteomes" id="UP000190367">
    <property type="component" value="Unassembled WGS sequence"/>
</dbReference>
<dbReference type="GO" id="GO:0003908">
    <property type="term" value="F:methylated-DNA-[protein]-cysteine S-methyltransferase activity"/>
    <property type="evidence" value="ECO:0007669"/>
    <property type="project" value="UniProtKB-UniRule"/>
</dbReference>
<evidence type="ECO:0000256" key="6">
    <source>
        <dbReference type="ARBA" id="ARBA00022763"/>
    </source>
</evidence>
<dbReference type="RefSeq" id="WP_200816927.1">
    <property type="nucleotide sequence ID" value="NZ_FUWZ01000001.1"/>
</dbReference>
<dbReference type="InterPro" id="IPR008332">
    <property type="entry name" value="MethylG_MeTrfase_N"/>
</dbReference>
<keyword evidence="7 9" id="KW-0234">DNA repair</keyword>
<feature type="domain" description="Methylguanine DNA methyltransferase ribonuclease-like" evidence="11">
    <location>
        <begin position="8"/>
        <end position="67"/>
    </location>
</feature>
<feature type="domain" description="Methylated-DNA-[protein]-cysteine S-methyltransferase DNA binding" evidence="10">
    <location>
        <begin position="72"/>
        <end position="151"/>
    </location>
</feature>
<comment type="catalytic activity">
    <reaction evidence="8 9">
        <text>a 6-O-methyl-2'-deoxyguanosine in DNA + L-cysteinyl-[protein] = S-methyl-L-cysteinyl-[protein] + a 2'-deoxyguanosine in DNA</text>
        <dbReference type="Rhea" id="RHEA:24000"/>
        <dbReference type="Rhea" id="RHEA-COMP:10131"/>
        <dbReference type="Rhea" id="RHEA-COMP:10132"/>
        <dbReference type="Rhea" id="RHEA-COMP:11367"/>
        <dbReference type="Rhea" id="RHEA-COMP:11368"/>
        <dbReference type="ChEBI" id="CHEBI:29950"/>
        <dbReference type="ChEBI" id="CHEBI:82612"/>
        <dbReference type="ChEBI" id="CHEBI:85445"/>
        <dbReference type="ChEBI" id="CHEBI:85448"/>
        <dbReference type="EC" id="2.1.1.63"/>
    </reaction>
</comment>
<dbReference type="InterPro" id="IPR014048">
    <property type="entry name" value="MethylDNA_cys_MeTrfase_DNA-bd"/>
</dbReference>
<dbReference type="InterPro" id="IPR023546">
    <property type="entry name" value="MGMT"/>
</dbReference>
<dbReference type="EC" id="2.1.1.63" evidence="9"/>
<evidence type="ECO:0000256" key="9">
    <source>
        <dbReference type="HAMAP-Rule" id="MF_00772"/>
    </source>
</evidence>
<accession>A0A1T4N7A0</accession>
<feature type="active site" description="Nucleophile; methyl group acceptor" evidence="9">
    <location>
        <position position="123"/>
    </location>
</feature>
<evidence type="ECO:0000259" key="10">
    <source>
        <dbReference type="Pfam" id="PF01035"/>
    </source>
</evidence>
<evidence type="ECO:0000313" key="13">
    <source>
        <dbReference type="Proteomes" id="UP000190367"/>
    </source>
</evidence>
<evidence type="ECO:0000256" key="4">
    <source>
        <dbReference type="ARBA" id="ARBA00022603"/>
    </source>
</evidence>
<dbReference type="PANTHER" id="PTHR10815">
    <property type="entry name" value="METHYLATED-DNA--PROTEIN-CYSTEINE METHYLTRANSFERASE"/>
    <property type="match status" value="1"/>
</dbReference>
<dbReference type="InterPro" id="IPR036217">
    <property type="entry name" value="MethylDNA_cys_MeTrfase_DNAb"/>
</dbReference>
<dbReference type="InterPro" id="IPR036388">
    <property type="entry name" value="WH-like_DNA-bd_sf"/>
</dbReference>
<protein>
    <recommendedName>
        <fullName evidence="9">Methylated-DNA--protein-cysteine methyltransferase</fullName>
        <ecNumber evidence="9">2.1.1.63</ecNumber>
    </recommendedName>
    <alternativeName>
        <fullName evidence="9">6-O-methylguanine-DNA methyltransferase</fullName>
        <shortName evidence="9">MGMT</shortName>
    </alternativeName>
    <alternativeName>
        <fullName evidence="9">O-6-methylguanine-DNA-alkyltransferase</fullName>
    </alternativeName>
</protein>
<evidence type="ECO:0000256" key="8">
    <source>
        <dbReference type="ARBA" id="ARBA00049348"/>
    </source>
</evidence>
<dbReference type="SUPFAM" id="SSF46767">
    <property type="entry name" value="Methylated DNA-protein cysteine methyltransferase, C-terminal domain"/>
    <property type="match status" value="1"/>
</dbReference>
<sequence length="164" mass="18446">MELAHLRIDTPVGPLLISGTDEYIQAVNFTEEPETVFPQPPHLLLECAQQLHEYFAGERKIFELPIRQPGTDFQQTVWEQLTHIPFGQTISYLQLAHRIGNPKSIRAVGTTNGKNQLAIIVPCHRVIGANGMLVGYAGGLWRKRWLLEHERLDLFSATRGLSPG</sequence>
<evidence type="ECO:0000256" key="3">
    <source>
        <dbReference type="ARBA" id="ARBA00022490"/>
    </source>
</evidence>
<dbReference type="STRING" id="634771.SAMN04488128_1011461"/>
<dbReference type="GO" id="GO:0005737">
    <property type="term" value="C:cytoplasm"/>
    <property type="evidence" value="ECO:0007669"/>
    <property type="project" value="UniProtKB-SubCell"/>
</dbReference>
<name>A0A1T4N7A0_9BACT</name>
<keyword evidence="6 9" id="KW-0227">DNA damage</keyword>
<comment type="catalytic activity">
    <reaction evidence="1 9">
        <text>a 4-O-methyl-thymidine in DNA + L-cysteinyl-[protein] = a thymidine in DNA + S-methyl-L-cysteinyl-[protein]</text>
        <dbReference type="Rhea" id="RHEA:53428"/>
        <dbReference type="Rhea" id="RHEA-COMP:10131"/>
        <dbReference type="Rhea" id="RHEA-COMP:10132"/>
        <dbReference type="Rhea" id="RHEA-COMP:13555"/>
        <dbReference type="Rhea" id="RHEA-COMP:13556"/>
        <dbReference type="ChEBI" id="CHEBI:29950"/>
        <dbReference type="ChEBI" id="CHEBI:82612"/>
        <dbReference type="ChEBI" id="CHEBI:137386"/>
        <dbReference type="ChEBI" id="CHEBI:137387"/>
        <dbReference type="EC" id="2.1.1.63"/>
    </reaction>
</comment>
<dbReference type="CDD" id="cd06445">
    <property type="entry name" value="ATase"/>
    <property type="match status" value="1"/>
</dbReference>
<dbReference type="NCBIfam" id="TIGR00589">
    <property type="entry name" value="ogt"/>
    <property type="match status" value="1"/>
</dbReference>
<proteinExistence type="inferred from homology"/>
<comment type="miscellaneous">
    <text evidence="9">This enzyme catalyzes only one turnover and therefore is not strictly catalytic. According to one definition, an enzyme is a biocatalyst that acts repeatedly and over many reaction cycles.</text>
</comment>